<proteinExistence type="predicted"/>
<protein>
    <submittedName>
        <fullName evidence="1">Uncharacterized protein</fullName>
    </submittedName>
</protein>
<evidence type="ECO:0000313" key="2">
    <source>
        <dbReference type="Proteomes" id="UP000242561"/>
    </source>
</evidence>
<sequence length="89" mass="10298">MKGNSMINLQEREDLASSLERFLEGSSEDWEFDDLLYAPVNDTLTKKIIENLKTIQLRFPPNIERHFTSSEGAAEISEMIEILRTRVQP</sequence>
<dbReference type="AlphaFoldDB" id="A0A1L3JAA6"/>
<evidence type="ECO:0000313" key="1">
    <source>
        <dbReference type="EMBL" id="APG62049.1"/>
    </source>
</evidence>
<name>A0A1L3JAA6_9SPHN</name>
<dbReference type="Proteomes" id="UP000242561">
    <property type="component" value="Chromosome"/>
</dbReference>
<dbReference type="EMBL" id="CP018154">
    <property type="protein sequence ID" value="APG62049.1"/>
    <property type="molecule type" value="Genomic_DNA"/>
</dbReference>
<organism evidence="1 2">
    <name type="scientific">Sphingorhabdus lutea</name>
    <dbReference type="NCBI Taxonomy" id="1913578"/>
    <lineage>
        <taxon>Bacteria</taxon>
        <taxon>Pseudomonadati</taxon>
        <taxon>Pseudomonadota</taxon>
        <taxon>Alphaproteobacteria</taxon>
        <taxon>Sphingomonadales</taxon>
        <taxon>Sphingomonadaceae</taxon>
        <taxon>Sphingorhabdus</taxon>
    </lineage>
</organism>
<dbReference type="STRING" id="1913578.LPB140_03590"/>
<reference evidence="1 2" key="1">
    <citation type="submission" date="2016-11" db="EMBL/GenBank/DDBJ databases">
        <title>Sphingorhabdus sp. LPB0140, isolated from marine environment.</title>
        <authorList>
            <person name="Kim E."/>
            <person name="Yi H."/>
        </authorList>
    </citation>
    <scope>NUCLEOTIDE SEQUENCE [LARGE SCALE GENOMIC DNA]</scope>
    <source>
        <strain evidence="1 2">LPB0140</strain>
    </source>
</reference>
<gene>
    <name evidence="1" type="ORF">LPB140_03590</name>
</gene>
<accession>A0A1L3JAA6</accession>
<keyword evidence="2" id="KW-1185">Reference proteome</keyword>
<dbReference type="KEGG" id="sphl:LPB140_03590"/>